<proteinExistence type="predicted"/>
<dbReference type="Proteomes" id="UP000024404">
    <property type="component" value="Unassembled WGS sequence"/>
</dbReference>
<organism evidence="2 3">
    <name type="scientific">Onchocerca volvulus</name>
    <dbReference type="NCBI Taxonomy" id="6282"/>
    <lineage>
        <taxon>Eukaryota</taxon>
        <taxon>Metazoa</taxon>
        <taxon>Ecdysozoa</taxon>
        <taxon>Nematoda</taxon>
        <taxon>Chromadorea</taxon>
        <taxon>Rhabditida</taxon>
        <taxon>Spirurina</taxon>
        <taxon>Spiruromorpha</taxon>
        <taxon>Filarioidea</taxon>
        <taxon>Onchocercidae</taxon>
        <taxon>Onchocerca</taxon>
    </lineage>
</organism>
<dbReference type="AlphaFoldDB" id="A0A8R1XVL2"/>
<reference evidence="3" key="1">
    <citation type="submission" date="2013-10" db="EMBL/GenBank/DDBJ databases">
        <title>Genome sequencing of Onchocerca volvulus.</title>
        <authorList>
            <person name="Cotton J."/>
            <person name="Tsai J."/>
            <person name="Stanley E."/>
            <person name="Tracey A."/>
            <person name="Holroyd N."/>
            <person name="Lustigman S."/>
            <person name="Berriman M."/>
        </authorList>
    </citation>
    <scope>NUCLEOTIDE SEQUENCE</scope>
</reference>
<protein>
    <recommendedName>
        <fullName evidence="4">C6 domain-containing protein</fullName>
    </recommendedName>
</protein>
<dbReference type="OMA" id="CNQNSEW"/>
<dbReference type="EnsemblMetazoa" id="OVOC3640.1">
    <property type="protein sequence ID" value="OVOC3640.1"/>
    <property type="gene ID" value="WBGene00240449"/>
</dbReference>
<evidence type="ECO:0000313" key="2">
    <source>
        <dbReference type="EnsemblMetazoa" id="OVOC3640.1"/>
    </source>
</evidence>
<evidence type="ECO:0008006" key="4">
    <source>
        <dbReference type="Google" id="ProtNLM"/>
    </source>
</evidence>
<dbReference type="PROSITE" id="PS51257">
    <property type="entry name" value="PROKAR_LIPOPROTEIN"/>
    <property type="match status" value="1"/>
</dbReference>
<feature type="signal peptide" evidence="1">
    <location>
        <begin position="1"/>
        <end position="19"/>
    </location>
</feature>
<sequence>MNAKIFLTISSICIVSLLACGPGGMIGSFPGSPEQFPGIPVTFSPIFSACQNCNPFPTNVKRRKSSDLQVQEMLISYGMNADGCKFAVLQCRNPVAKDILMEWYDPFGESLGTTGSIKHIQHAIGLVTCNQNSEWTYTENDKTKIVHSATCEYLN</sequence>
<evidence type="ECO:0000256" key="1">
    <source>
        <dbReference type="SAM" id="SignalP"/>
    </source>
</evidence>
<evidence type="ECO:0000313" key="3">
    <source>
        <dbReference type="Proteomes" id="UP000024404"/>
    </source>
</evidence>
<name>A0A8R1XVL2_ONCVO</name>
<feature type="chain" id="PRO_5035725442" description="C6 domain-containing protein" evidence="1">
    <location>
        <begin position="20"/>
        <end position="155"/>
    </location>
</feature>
<dbReference type="EMBL" id="CMVM020000119">
    <property type="status" value="NOT_ANNOTATED_CDS"/>
    <property type="molecule type" value="Genomic_DNA"/>
</dbReference>
<keyword evidence="3" id="KW-1185">Reference proteome</keyword>
<keyword evidence="1" id="KW-0732">Signal</keyword>
<accession>A0A8R1XVL2</accession>
<reference evidence="2" key="2">
    <citation type="submission" date="2022-06" db="UniProtKB">
        <authorList>
            <consortium name="EnsemblMetazoa"/>
        </authorList>
    </citation>
    <scope>IDENTIFICATION</scope>
</reference>